<dbReference type="GO" id="GO:0005634">
    <property type="term" value="C:nucleus"/>
    <property type="evidence" value="ECO:0007669"/>
    <property type="project" value="TreeGrafter"/>
</dbReference>
<accession>A0A8H7QI34</accession>
<feature type="region of interest" description="Disordered" evidence="3">
    <location>
        <begin position="373"/>
        <end position="406"/>
    </location>
</feature>
<dbReference type="InterPro" id="IPR012677">
    <property type="entry name" value="Nucleotide-bd_a/b_plait_sf"/>
</dbReference>
<dbReference type="Pfam" id="PF00076">
    <property type="entry name" value="RRM_1"/>
    <property type="match status" value="3"/>
</dbReference>
<feature type="compositionally biased region" description="Low complexity" evidence="3">
    <location>
        <begin position="1"/>
        <end position="14"/>
    </location>
</feature>
<dbReference type="InterPro" id="IPR000504">
    <property type="entry name" value="RRM_dom"/>
</dbReference>
<dbReference type="InterPro" id="IPR050374">
    <property type="entry name" value="RRT5_SRSF_SR"/>
</dbReference>
<evidence type="ECO:0000256" key="2">
    <source>
        <dbReference type="PROSITE-ProRule" id="PRU00176"/>
    </source>
</evidence>
<comment type="caution">
    <text evidence="5">The sequence shown here is derived from an EMBL/GenBank/DDBJ whole genome shotgun (WGS) entry which is preliminary data.</text>
</comment>
<evidence type="ECO:0000313" key="5">
    <source>
        <dbReference type="EMBL" id="KAG2192851.1"/>
    </source>
</evidence>
<dbReference type="Gene3D" id="3.30.70.330">
    <property type="match status" value="3"/>
</dbReference>
<dbReference type="GO" id="GO:0005737">
    <property type="term" value="C:cytoplasm"/>
    <property type="evidence" value="ECO:0007669"/>
    <property type="project" value="TreeGrafter"/>
</dbReference>
<evidence type="ECO:0000256" key="1">
    <source>
        <dbReference type="ARBA" id="ARBA00022884"/>
    </source>
</evidence>
<feature type="region of interest" description="Disordered" evidence="3">
    <location>
        <begin position="1"/>
        <end position="109"/>
    </location>
</feature>
<feature type="compositionally biased region" description="Polar residues" evidence="3">
    <location>
        <begin position="290"/>
        <end position="320"/>
    </location>
</feature>
<keyword evidence="1 2" id="KW-0694">RNA-binding</keyword>
<sequence>MSERSSSPTMRSPSPRSPRRGRSYSPRSTRSSSSRSYSRSRSRSRSYSRRRRSRSRSRSPYARSSSRSYRHYYSRSPPPHHHHRRSPPPPRSRYRSRSPPPLRRSSRPVNKDCRVYVSNLPFEMTWHQLKDFMREAGQVAHVDVLKMANGRSKGCGVVEYRYPEDAKRAIHTMNKAEFMGRPVFVREDREFEHSGPPKDPHEAPDDCRLHVSNLPLNASWQDMKDLFRKAGRVLHTDIHTDIGSRRPNGHGTVIFDDARFARNAIEILNGYEWQGHRLEVKEGKYEDRAVSTTTSIPRSLPSTISNSRPLPPTRQLNLDSPSRESLNRIPPPMADISSHHYNHDSQIANTVTPVISPPSNTITASISPPISAVPLQQQHQQHQQHQHQQQHQPSHPPQPPVETIPPPYQNMYRYGEATAAAIIAPPPPPPMYSSISLVGGPAANLPTHGHNQIFVNNLPFSTTWQDLIDLFRHVGPVIRSEILTMNGHPKGSGFVRFEDAVTCEKAIEKFHGYMYGGRHLDIRLDKYSTTI</sequence>
<proteinExistence type="predicted"/>
<feature type="domain" description="RRM" evidence="4">
    <location>
        <begin position="207"/>
        <end position="285"/>
    </location>
</feature>
<evidence type="ECO:0000256" key="3">
    <source>
        <dbReference type="SAM" id="MobiDB-lite"/>
    </source>
</evidence>
<feature type="compositionally biased region" description="Low complexity" evidence="3">
    <location>
        <begin position="23"/>
        <end position="37"/>
    </location>
</feature>
<feature type="compositionally biased region" description="Basic residues" evidence="3">
    <location>
        <begin position="68"/>
        <end position="96"/>
    </location>
</feature>
<name>A0A8H7QI34_9FUNG</name>
<dbReference type="EMBL" id="JAEPRC010000691">
    <property type="protein sequence ID" value="KAG2192851.1"/>
    <property type="molecule type" value="Genomic_DNA"/>
</dbReference>
<dbReference type="OrthoDB" id="1049195at2759"/>
<reference evidence="5" key="1">
    <citation type="submission" date="2020-12" db="EMBL/GenBank/DDBJ databases">
        <title>Metabolic potential, ecology and presence of endohyphal bacteria is reflected in genomic diversity of Mucoromycotina.</title>
        <authorList>
            <person name="Muszewska A."/>
            <person name="Okrasinska A."/>
            <person name="Steczkiewicz K."/>
            <person name="Drgas O."/>
            <person name="Orlowska M."/>
            <person name="Perlinska-Lenart U."/>
            <person name="Aleksandrzak-Piekarczyk T."/>
            <person name="Szatraj K."/>
            <person name="Zielenkiewicz U."/>
            <person name="Pilsyk S."/>
            <person name="Malc E."/>
            <person name="Mieczkowski P."/>
            <person name="Kruszewska J.S."/>
            <person name="Biernat P."/>
            <person name="Pawlowska J."/>
        </authorList>
    </citation>
    <scope>NUCLEOTIDE SEQUENCE</scope>
    <source>
        <strain evidence="5">CBS 226.32</strain>
    </source>
</reference>
<protein>
    <recommendedName>
        <fullName evidence="4">RRM domain-containing protein</fullName>
    </recommendedName>
</protein>
<evidence type="ECO:0000313" key="6">
    <source>
        <dbReference type="Proteomes" id="UP000650833"/>
    </source>
</evidence>
<feature type="compositionally biased region" description="Low complexity" evidence="3">
    <location>
        <begin position="58"/>
        <end position="67"/>
    </location>
</feature>
<keyword evidence="6" id="KW-1185">Reference proteome</keyword>
<dbReference type="SUPFAM" id="SSF54928">
    <property type="entry name" value="RNA-binding domain, RBD"/>
    <property type="match status" value="2"/>
</dbReference>
<dbReference type="PROSITE" id="PS50102">
    <property type="entry name" value="RRM"/>
    <property type="match status" value="3"/>
</dbReference>
<feature type="domain" description="RRM" evidence="4">
    <location>
        <begin position="451"/>
        <end position="527"/>
    </location>
</feature>
<dbReference type="AlphaFoldDB" id="A0A8H7QI34"/>
<feature type="compositionally biased region" description="Pro residues" evidence="3">
    <location>
        <begin position="394"/>
        <end position="406"/>
    </location>
</feature>
<feature type="region of interest" description="Disordered" evidence="3">
    <location>
        <begin position="290"/>
        <end position="330"/>
    </location>
</feature>
<feature type="compositionally biased region" description="Low complexity" evidence="3">
    <location>
        <begin position="376"/>
        <end position="393"/>
    </location>
</feature>
<feature type="compositionally biased region" description="Basic residues" evidence="3">
    <location>
        <begin position="38"/>
        <end position="57"/>
    </location>
</feature>
<dbReference type="InterPro" id="IPR035979">
    <property type="entry name" value="RBD_domain_sf"/>
</dbReference>
<dbReference type="GO" id="GO:0003729">
    <property type="term" value="F:mRNA binding"/>
    <property type="evidence" value="ECO:0007669"/>
    <property type="project" value="TreeGrafter"/>
</dbReference>
<dbReference type="PANTHER" id="PTHR23003">
    <property type="entry name" value="RNA RECOGNITION MOTIF RRM DOMAIN CONTAINING PROTEIN"/>
    <property type="match status" value="1"/>
</dbReference>
<evidence type="ECO:0000259" key="4">
    <source>
        <dbReference type="PROSITE" id="PS50102"/>
    </source>
</evidence>
<organism evidence="5 6">
    <name type="scientific">Mucor plumbeus</name>
    <dbReference type="NCBI Taxonomy" id="97098"/>
    <lineage>
        <taxon>Eukaryota</taxon>
        <taxon>Fungi</taxon>
        <taxon>Fungi incertae sedis</taxon>
        <taxon>Mucoromycota</taxon>
        <taxon>Mucoromycotina</taxon>
        <taxon>Mucoromycetes</taxon>
        <taxon>Mucorales</taxon>
        <taxon>Mucorineae</taxon>
        <taxon>Mucoraceae</taxon>
        <taxon>Mucor</taxon>
    </lineage>
</organism>
<dbReference type="SMART" id="SM00360">
    <property type="entry name" value="RRM"/>
    <property type="match status" value="3"/>
</dbReference>
<gene>
    <name evidence="5" type="ORF">INT46_010878</name>
</gene>
<feature type="domain" description="RRM" evidence="4">
    <location>
        <begin position="113"/>
        <end position="190"/>
    </location>
</feature>
<dbReference type="Proteomes" id="UP000650833">
    <property type="component" value="Unassembled WGS sequence"/>
</dbReference>